<evidence type="ECO:0000256" key="6">
    <source>
        <dbReference type="ARBA" id="ARBA00022692"/>
    </source>
</evidence>
<evidence type="ECO:0000256" key="13">
    <source>
        <dbReference type="ARBA" id="ARBA00023237"/>
    </source>
</evidence>
<dbReference type="InterPro" id="IPR054765">
    <property type="entry name" value="SLBB_dom"/>
</dbReference>
<feature type="domain" description="SLBB" evidence="17">
    <location>
        <begin position="177"/>
        <end position="256"/>
    </location>
</feature>
<keyword evidence="5" id="KW-0762">Sugar transport</keyword>
<evidence type="ECO:0000256" key="11">
    <source>
        <dbReference type="ARBA" id="ARBA00023136"/>
    </source>
</evidence>
<dbReference type="GO" id="GO:0015159">
    <property type="term" value="F:polysaccharide transmembrane transporter activity"/>
    <property type="evidence" value="ECO:0007669"/>
    <property type="project" value="InterPro"/>
</dbReference>
<keyword evidence="13" id="KW-0998">Cell outer membrane</keyword>
<dbReference type="GO" id="GO:0015288">
    <property type="term" value="F:porin activity"/>
    <property type="evidence" value="ECO:0007669"/>
    <property type="project" value="UniProtKB-KW"/>
</dbReference>
<feature type="chain" id="PRO_5012369209" evidence="15">
    <location>
        <begin position="28"/>
        <end position="372"/>
    </location>
</feature>
<geneLocation type="plasmid" evidence="19">
    <name>pac1084_1</name>
</geneLocation>
<evidence type="ECO:0000256" key="8">
    <source>
        <dbReference type="ARBA" id="ARBA00023047"/>
    </source>
</evidence>
<evidence type="ECO:0000256" key="3">
    <source>
        <dbReference type="ARBA" id="ARBA00022448"/>
    </source>
</evidence>
<dbReference type="GO" id="GO:0009279">
    <property type="term" value="C:cell outer membrane"/>
    <property type="evidence" value="ECO:0007669"/>
    <property type="project" value="UniProtKB-SubCell"/>
</dbReference>
<comment type="similarity">
    <text evidence="2">Belongs to the BexD/CtrA/VexA family.</text>
</comment>
<keyword evidence="4" id="KW-1134">Transmembrane beta strand</keyword>
<dbReference type="Pfam" id="PF02563">
    <property type="entry name" value="Poly_export"/>
    <property type="match status" value="1"/>
</dbReference>
<keyword evidence="9" id="KW-0406">Ion transport</keyword>
<comment type="subcellular location">
    <subcellularLocation>
        <location evidence="1">Cell outer membrane</location>
        <topology evidence="1">Multi-pass membrane protein</topology>
    </subcellularLocation>
</comment>
<dbReference type="InterPro" id="IPR049712">
    <property type="entry name" value="Poly_export"/>
</dbReference>
<organism evidence="18 19">
    <name type="scientific">Acetobacter persici</name>
    <dbReference type="NCBI Taxonomy" id="1076596"/>
    <lineage>
        <taxon>Bacteria</taxon>
        <taxon>Pseudomonadati</taxon>
        <taxon>Pseudomonadota</taxon>
        <taxon>Alphaproteobacteria</taxon>
        <taxon>Acetobacterales</taxon>
        <taxon>Acetobacteraceae</taxon>
        <taxon>Acetobacter</taxon>
    </lineage>
</organism>
<keyword evidence="10" id="KW-0626">Porin</keyword>
<dbReference type="GO" id="GO:0046930">
    <property type="term" value="C:pore complex"/>
    <property type="evidence" value="ECO:0007669"/>
    <property type="project" value="UniProtKB-KW"/>
</dbReference>
<dbReference type="Gene3D" id="3.30.1950.10">
    <property type="entry name" value="wza like domain"/>
    <property type="match status" value="1"/>
</dbReference>
<proteinExistence type="inferred from homology"/>
<keyword evidence="6" id="KW-0812">Transmembrane</keyword>
<feature type="domain" description="Polysaccharide export protein N-terminal" evidence="16">
    <location>
        <begin position="83"/>
        <end position="159"/>
    </location>
</feature>
<keyword evidence="12" id="KW-0564">Palmitate</keyword>
<protein>
    <submittedName>
        <fullName evidence="18">Uncharacterized protein</fullName>
    </submittedName>
</protein>
<keyword evidence="7 15" id="KW-0732">Signal</keyword>
<gene>
    <name evidence="18" type="ORF">A0U91_14515</name>
</gene>
<dbReference type="Gene3D" id="3.10.560.10">
    <property type="entry name" value="Outer membrane lipoprotein wza domain like"/>
    <property type="match status" value="2"/>
</dbReference>
<keyword evidence="11" id="KW-0472">Membrane</keyword>
<evidence type="ECO:0000256" key="9">
    <source>
        <dbReference type="ARBA" id="ARBA00023065"/>
    </source>
</evidence>
<keyword evidence="18" id="KW-0614">Plasmid</keyword>
<dbReference type="PANTHER" id="PTHR33619:SF3">
    <property type="entry name" value="POLYSACCHARIDE EXPORT PROTEIN GFCE-RELATED"/>
    <property type="match status" value="1"/>
</dbReference>
<evidence type="ECO:0000256" key="5">
    <source>
        <dbReference type="ARBA" id="ARBA00022597"/>
    </source>
</evidence>
<dbReference type="Pfam" id="PF22461">
    <property type="entry name" value="SLBB_2"/>
    <property type="match status" value="1"/>
</dbReference>
<evidence type="ECO:0000259" key="16">
    <source>
        <dbReference type="Pfam" id="PF02563"/>
    </source>
</evidence>
<evidence type="ECO:0000256" key="15">
    <source>
        <dbReference type="SAM" id="SignalP"/>
    </source>
</evidence>
<dbReference type="GO" id="GO:0006811">
    <property type="term" value="P:monoatomic ion transport"/>
    <property type="evidence" value="ECO:0007669"/>
    <property type="project" value="UniProtKB-KW"/>
</dbReference>
<reference evidence="18 19" key="1">
    <citation type="submission" date="2016-03" db="EMBL/GenBank/DDBJ databases">
        <title>Acetic acid bacteria sequencing.</title>
        <authorList>
            <person name="Brandt J."/>
            <person name="Jakob F."/>
            <person name="Vogel R.F."/>
        </authorList>
    </citation>
    <scope>NUCLEOTIDE SEQUENCE [LARGE SCALE GENOMIC DNA]</scope>
    <source>
        <strain evidence="18 19">TMW2.1084</strain>
        <plasmid evidence="19">pac1084_1</plasmid>
    </source>
</reference>
<dbReference type="KEGG" id="aper:A0U91_14515"/>
<evidence type="ECO:0000313" key="19">
    <source>
        <dbReference type="Proteomes" id="UP000189055"/>
    </source>
</evidence>
<keyword evidence="8" id="KW-0625">Polysaccharide transport</keyword>
<evidence type="ECO:0000256" key="1">
    <source>
        <dbReference type="ARBA" id="ARBA00004571"/>
    </source>
</evidence>
<evidence type="ECO:0000256" key="12">
    <source>
        <dbReference type="ARBA" id="ARBA00023139"/>
    </source>
</evidence>
<evidence type="ECO:0000256" key="7">
    <source>
        <dbReference type="ARBA" id="ARBA00022729"/>
    </source>
</evidence>
<accession>A0A1U9LIK6</accession>
<keyword evidence="14" id="KW-0449">Lipoprotein</keyword>
<keyword evidence="3" id="KW-0813">Transport</keyword>
<dbReference type="AlphaFoldDB" id="A0A1U9LIK6"/>
<dbReference type="EMBL" id="CP014688">
    <property type="protein sequence ID" value="AQT06237.1"/>
    <property type="molecule type" value="Genomic_DNA"/>
</dbReference>
<evidence type="ECO:0000256" key="14">
    <source>
        <dbReference type="ARBA" id="ARBA00023288"/>
    </source>
</evidence>
<feature type="signal peptide" evidence="15">
    <location>
        <begin position="1"/>
        <end position="27"/>
    </location>
</feature>
<dbReference type="InterPro" id="IPR003715">
    <property type="entry name" value="Poly_export_N"/>
</dbReference>
<name>A0A1U9LIK6_9PROT</name>
<evidence type="ECO:0000313" key="18">
    <source>
        <dbReference type="EMBL" id="AQT06237.1"/>
    </source>
</evidence>
<evidence type="ECO:0000259" key="17">
    <source>
        <dbReference type="Pfam" id="PF22461"/>
    </source>
</evidence>
<evidence type="ECO:0000256" key="4">
    <source>
        <dbReference type="ARBA" id="ARBA00022452"/>
    </source>
</evidence>
<evidence type="ECO:0000256" key="10">
    <source>
        <dbReference type="ARBA" id="ARBA00023114"/>
    </source>
</evidence>
<dbReference type="PANTHER" id="PTHR33619">
    <property type="entry name" value="POLYSACCHARIDE EXPORT PROTEIN GFCE-RELATED"/>
    <property type="match status" value="1"/>
</dbReference>
<sequence length="372" mass="40234">MMTWNSTRRLLKVMPLIPLMGTLSACAFMPSAGPHASLILDRKYNDVPVVEVTDQIAQQLLADYNTSQEAALQRIIAEVAIPEQSRIVLSPGDIVQLALWSQTSDNQTGVSSAPKPQEFGHYPIDLQGRVDLPYVGNVSVRNMTPAQAESAIARRYASISLFPQAVASLLVEENKSQNIVVMGAVNTPTVLNWSEGGVDLAEAVAKAGGFKVFDPSKAGSDLSVNNVLLVRTGKNFDIPMKTALERPIPLHPGDRIVLQHKPAVRALCLGGGWKTPTAVPFDTPPTLAEVLSGGGDMNPTTAQGRAIFVFKHDKRIIYRINFDRPDGMEAAQHFPIEDRDMVYIPVSRSVTLQQAVGIIMTAAYPAMMGAAI</sequence>
<evidence type="ECO:0000256" key="2">
    <source>
        <dbReference type="ARBA" id="ARBA00009450"/>
    </source>
</evidence>
<dbReference type="Proteomes" id="UP000189055">
    <property type="component" value="Plasmid pAC1084_1"/>
</dbReference>